<sequence length="116" mass="14069">MEENLSHNKEVEWNLSAGIVGEIQNLLNTANRLYINGNILKAFWCLKSVKFRFIQSLEKDERKELRKTEKTFYEEREKSNRNKMTFYYEEYNEKIMDLLDEYGYLIPKKKDSKRIS</sequence>
<protein>
    <submittedName>
        <fullName evidence="1">Uncharacterized protein</fullName>
    </submittedName>
</protein>
<comment type="caution">
    <text evidence="1">The sequence shown here is derived from an EMBL/GenBank/DDBJ whole genome shotgun (WGS) entry which is preliminary data.</text>
</comment>
<name>A0A0F9STB7_9ZZZZ</name>
<gene>
    <name evidence="1" type="ORF">LCGC14_0477630</name>
</gene>
<dbReference type="AlphaFoldDB" id="A0A0F9STB7"/>
<proteinExistence type="predicted"/>
<reference evidence="1" key="1">
    <citation type="journal article" date="2015" name="Nature">
        <title>Complex archaea that bridge the gap between prokaryotes and eukaryotes.</title>
        <authorList>
            <person name="Spang A."/>
            <person name="Saw J.H."/>
            <person name="Jorgensen S.L."/>
            <person name="Zaremba-Niedzwiedzka K."/>
            <person name="Martijn J."/>
            <person name="Lind A.E."/>
            <person name="van Eijk R."/>
            <person name="Schleper C."/>
            <person name="Guy L."/>
            <person name="Ettema T.J."/>
        </authorList>
    </citation>
    <scope>NUCLEOTIDE SEQUENCE</scope>
</reference>
<organism evidence="1">
    <name type="scientific">marine sediment metagenome</name>
    <dbReference type="NCBI Taxonomy" id="412755"/>
    <lineage>
        <taxon>unclassified sequences</taxon>
        <taxon>metagenomes</taxon>
        <taxon>ecological metagenomes</taxon>
    </lineage>
</organism>
<dbReference type="EMBL" id="LAZR01000515">
    <property type="protein sequence ID" value="KKN65827.1"/>
    <property type="molecule type" value="Genomic_DNA"/>
</dbReference>
<accession>A0A0F9STB7</accession>
<evidence type="ECO:0000313" key="1">
    <source>
        <dbReference type="EMBL" id="KKN65827.1"/>
    </source>
</evidence>